<gene>
    <name evidence="2" type="ORF">D7316_01012</name>
</gene>
<keyword evidence="3" id="KW-1185">Reference proteome</keyword>
<dbReference type="AlphaFoldDB" id="A0A3G8JH78"/>
<protein>
    <recommendedName>
        <fullName evidence="1">ABM domain-containing protein</fullName>
    </recommendedName>
</protein>
<evidence type="ECO:0000313" key="2">
    <source>
        <dbReference type="EMBL" id="AZG44426.1"/>
    </source>
</evidence>
<dbReference type="SUPFAM" id="SSF54909">
    <property type="entry name" value="Dimeric alpha+beta barrel"/>
    <property type="match status" value="1"/>
</dbReference>
<dbReference type="OrthoDB" id="9812192at2"/>
<dbReference type="InterPro" id="IPR007138">
    <property type="entry name" value="ABM_dom"/>
</dbReference>
<evidence type="ECO:0000259" key="1">
    <source>
        <dbReference type="PROSITE" id="PS51725"/>
    </source>
</evidence>
<organism evidence="2 3">
    <name type="scientific">Gordonia insulae</name>
    <dbReference type="NCBI Taxonomy" id="2420509"/>
    <lineage>
        <taxon>Bacteria</taxon>
        <taxon>Bacillati</taxon>
        <taxon>Actinomycetota</taxon>
        <taxon>Actinomycetes</taxon>
        <taxon>Mycobacteriales</taxon>
        <taxon>Gordoniaceae</taxon>
        <taxon>Gordonia</taxon>
    </lineage>
</organism>
<sequence length="102" mass="11595">MTTPGRAQAIRLTGWIAIDSEELRRLAALLDEHRVRTLAESGCLEFSVRPSPTHPDRLLVDERFVDRAAFDDHQRRTADSAWGVATRHLRRNYTISDDTLGP</sequence>
<name>A0A3G8JH78_9ACTN</name>
<accession>A0A3G8JH78</accession>
<dbReference type="EMBL" id="CP033972">
    <property type="protein sequence ID" value="AZG44426.1"/>
    <property type="molecule type" value="Genomic_DNA"/>
</dbReference>
<proteinExistence type="predicted"/>
<reference evidence="2 3" key="1">
    <citation type="submission" date="2018-11" db="EMBL/GenBank/DDBJ databases">
        <title>Gordonia insulae sp. nov., isolated from an island soil.</title>
        <authorList>
            <person name="Kim Y.S."/>
            <person name="Kim S.B."/>
        </authorList>
    </citation>
    <scope>NUCLEOTIDE SEQUENCE [LARGE SCALE GENOMIC DNA]</scope>
    <source>
        <strain evidence="2 3">MMS17-SY073</strain>
    </source>
</reference>
<evidence type="ECO:0000313" key="3">
    <source>
        <dbReference type="Proteomes" id="UP000271469"/>
    </source>
</evidence>
<feature type="domain" description="ABM" evidence="1">
    <location>
        <begin position="10"/>
        <end position="102"/>
    </location>
</feature>
<dbReference type="KEGG" id="gom:D7316_01012"/>
<dbReference type="PROSITE" id="PS51725">
    <property type="entry name" value="ABM"/>
    <property type="match status" value="1"/>
</dbReference>
<dbReference type="Gene3D" id="3.30.70.100">
    <property type="match status" value="1"/>
</dbReference>
<dbReference type="InterPro" id="IPR011008">
    <property type="entry name" value="Dimeric_a/b-barrel"/>
</dbReference>
<dbReference type="Proteomes" id="UP000271469">
    <property type="component" value="Chromosome"/>
</dbReference>
<dbReference type="RefSeq" id="WP_124707296.1">
    <property type="nucleotide sequence ID" value="NZ_CP033972.1"/>
</dbReference>
<dbReference type="Pfam" id="PF03992">
    <property type="entry name" value="ABM"/>
    <property type="match status" value="1"/>
</dbReference>